<protein>
    <submittedName>
        <fullName evidence="1">Uncharacterized protein</fullName>
    </submittedName>
</protein>
<keyword evidence="2" id="KW-1185">Reference proteome</keyword>
<comment type="caution">
    <text evidence="1">The sequence shown here is derived from an EMBL/GenBank/DDBJ whole genome shotgun (WGS) entry which is preliminary data.</text>
</comment>
<evidence type="ECO:0000313" key="1">
    <source>
        <dbReference type="EMBL" id="KAK3272340.1"/>
    </source>
</evidence>
<organism evidence="1 2">
    <name type="scientific">Cymbomonas tetramitiformis</name>
    <dbReference type="NCBI Taxonomy" id="36881"/>
    <lineage>
        <taxon>Eukaryota</taxon>
        <taxon>Viridiplantae</taxon>
        <taxon>Chlorophyta</taxon>
        <taxon>Pyramimonadophyceae</taxon>
        <taxon>Pyramimonadales</taxon>
        <taxon>Pyramimonadaceae</taxon>
        <taxon>Cymbomonas</taxon>
    </lineage>
</organism>
<sequence>MNKRTCPVSSDNSGVVKTPRVDRYAAASSAKVVNESEEFEGRDLVTPEGWTLIATQRHIDDGGIRCKLANRSSRKHIYEQVNTDSEPFSDSGNDIFAVASLSDNEDSETSEEFFKLQKDVSQFEQTEKQVEKHLIESDEKQDSFEAELTARIAMLSGGDKTGITTIRSKRIAVRMGESVSDLQKYAELFHSWRDKRLAKILDWKTEDESCYSAKVEIEDCDELWILILGPDNVAQSDTKPREDDCSEFKKREVRMISANIGIWTPIQTAAAILSSGTWKTVKYVSQLTGRYRWNINTMPPTIRARINGEGQVMKILSCLQPRCDNSVGQHDKQDTD</sequence>
<evidence type="ECO:0000313" key="2">
    <source>
        <dbReference type="Proteomes" id="UP001190700"/>
    </source>
</evidence>
<reference evidence="1 2" key="1">
    <citation type="journal article" date="2015" name="Genome Biol. Evol.">
        <title>Comparative Genomics of a Bacterivorous Green Alga Reveals Evolutionary Causalities and Consequences of Phago-Mixotrophic Mode of Nutrition.</title>
        <authorList>
            <person name="Burns J.A."/>
            <person name="Paasch A."/>
            <person name="Narechania A."/>
            <person name="Kim E."/>
        </authorList>
    </citation>
    <scope>NUCLEOTIDE SEQUENCE [LARGE SCALE GENOMIC DNA]</scope>
    <source>
        <strain evidence="1 2">PLY_AMNH</strain>
    </source>
</reference>
<dbReference type="Proteomes" id="UP001190700">
    <property type="component" value="Unassembled WGS sequence"/>
</dbReference>
<proteinExistence type="predicted"/>
<dbReference type="EMBL" id="LGRX02009027">
    <property type="protein sequence ID" value="KAK3272340.1"/>
    <property type="molecule type" value="Genomic_DNA"/>
</dbReference>
<dbReference type="AlphaFoldDB" id="A0AAE0G6S0"/>
<gene>
    <name evidence="1" type="ORF">CYMTET_19360</name>
</gene>
<accession>A0AAE0G6S0</accession>
<name>A0AAE0G6S0_9CHLO</name>